<evidence type="ECO:0000256" key="1">
    <source>
        <dbReference type="ARBA" id="ARBA00005641"/>
    </source>
</evidence>
<gene>
    <name evidence="7" type="ORF">POJ06DRAFT_249340</name>
</gene>
<dbReference type="GeneID" id="80882321"/>
<evidence type="ECO:0000256" key="2">
    <source>
        <dbReference type="ARBA" id="ARBA00022801"/>
    </source>
</evidence>
<dbReference type="InterPro" id="IPR001547">
    <property type="entry name" value="Glyco_hydro_5"/>
</dbReference>
<dbReference type="RefSeq" id="XP_056045759.1">
    <property type="nucleotide sequence ID" value="XM_056187155.1"/>
</dbReference>
<dbReference type="PANTHER" id="PTHR31297">
    <property type="entry name" value="GLUCAN ENDO-1,6-BETA-GLUCOSIDASE B"/>
    <property type="match status" value="1"/>
</dbReference>
<organism evidence="7 8">
    <name type="scientific">Lipomyces tetrasporus</name>
    <dbReference type="NCBI Taxonomy" id="54092"/>
    <lineage>
        <taxon>Eukaryota</taxon>
        <taxon>Fungi</taxon>
        <taxon>Dikarya</taxon>
        <taxon>Ascomycota</taxon>
        <taxon>Saccharomycotina</taxon>
        <taxon>Lipomycetes</taxon>
        <taxon>Lipomycetales</taxon>
        <taxon>Lipomycetaceae</taxon>
        <taxon>Lipomyces</taxon>
    </lineage>
</organism>
<dbReference type="GO" id="GO:0046557">
    <property type="term" value="F:glucan endo-1,6-beta-glucosidase activity"/>
    <property type="evidence" value="ECO:0007669"/>
    <property type="project" value="TreeGrafter"/>
</dbReference>
<evidence type="ECO:0000313" key="7">
    <source>
        <dbReference type="EMBL" id="KAJ8102309.1"/>
    </source>
</evidence>
<keyword evidence="2 5" id="KW-0378">Hydrolase</keyword>
<reference evidence="7" key="1">
    <citation type="submission" date="2023-03" db="EMBL/GenBank/DDBJ databases">
        <title>Near-Complete genome sequence of Lipomyces tetrasporous NRRL Y-64009, an oleaginous yeast capable of growing on lignocellulosic hydrolysates.</title>
        <authorList>
            <consortium name="Lawrence Berkeley National Laboratory"/>
            <person name="Jagtap S.S."/>
            <person name="Liu J.-J."/>
            <person name="Walukiewicz H.E."/>
            <person name="Pangilinan J."/>
            <person name="Lipzen A."/>
            <person name="Ahrendt S."/>
            <person name="Koriabine M."/>
            <person name="Cobaugh K."/>
            <person name="Salamov A."/>
            <person name="Yoshinaga Y."/>
            <person name="Ng V."/>
            <person name="Daum C."/>
            <person name="Grigoriev I.V."/>
            <person name="Slininger P.J."/>
            <person name="Dien B.S."/>
            <person name="Jin Y.-S."/>
            <person name="Rao C.V."/>
        </authorList>
    </citation>
    <scope>NUCLEOTIDE SEQUENCE</scope>
    <source>
        <strain evidence="7">NRRL Y-64009</strain>
    </source>
</reference>
<comment type="similarity">
    <text evidence="1 5">Belongs to the glycosyl hydrolase 5 (cellulase A) family.</text>
</comment>
<keyword evidence="3 5" id="KW-0326">Glycosidase</keyword>
<evidence type="ECO:0000256" key="4">
    <source>
        <dbReference type="ARBA" id="ARBA00023316"/>
    </source>
</evidence>
<dbReference type="GO" id="GO:0005576">
    <property type="term" value="C:extracellular region"/>
    <property type="evidence" value="ECO:0007669"/>
    <property type="project" value="TreeGrafter"/>
</dbReference>
<dbReference type="Pfam" id="PF00150">
    <property type="entry name" value="Cellulase"/>
    <property type="match status" value="1"/>
</dbReference>
<protein>
    <submittedName>
        <fullName evidence="7">Glycoside hydrolase superfamily</fullName>
    </submittedName>
</protein>
<dbReference type="SUPFAM" id="SSF51445">
    <property type="entry name" value="(Trans)glycosidases"/>
    <property type="match status" value="1"/>
</dbReference>
<dbReference type="GO" id="GO:0071555">
    <property type="term" value="P:cell wall organization"/>
    <property type="evidence" value="ECO:0007669"/>
    <property type="project" value="UniProtKB-KW"/>
</dbReference>
<proteinExistence type="inferred from homology"/>
<evidence type="ECO:0000256" key="5">
    <source>
        <dbReference type="RuleBase" id="RU361153"/>
    </source>
</evidence>
<evidence type="ECO:0000256" key="3">
    <source>
        <dbReference type="ARBA" id="ARBA00023295"/>
    </source>
</evidence>
<dbReference type="Proteomes" id="UP001217417">
    <property type="component" value="Unassembled WGS sequence"/>
</dbReference>
<name>A0AAD7VUY2_9ASCO</name>
<evidence type="ECO:0000259" key="6">
    <source>
        <dbReference type="Pfam" id="PF00150"/>
    </source>
</evidence>
<keyword evidence="8" id="KW-1185">Reference proteome</keyword>
<dbReference type="EMBL" id="JARPMG010000003">
    <property type="protein sequence ID" value="KAJ8102309.1"/>
    <property type="molecule type" value="Genomic_DNA"/>
</dbReference>
<dbReference type="AlphaFoldDB" id="A0AAD7VUY2"/>
<evidence type="ECO:0000313" key="8">
    <source>
        <dbReference type="Proteomes" id="UP001217417"/>
    </source>
</evidence>
<accession>A0AAD7VUY2</accession>
<comment type="caution">
    <text evidence="7">The sequence shown here is derived from an EMBL/GenBank/DDBJ whole genome shotgun (WGS) entry which is preliminary data.</text>
</comment>
<sequence length="486" mass="55086">MVLDKLKSKFESKFEKAIGGSSIRPPPYPSQPASRREIFKYRLQVGTNIGGWFMLEKWLAPSLHSSNKSSDDSELAAVSASVKDIGLDRTRAKWDHHYDSFLNGEDWTWLVKKHVNAIRVPLGYYVLGPDFVRGTPFVDVAGVYENAWTKYKRMLELAKAHNIGVLVDLHAVPGGANADSHSGVSGGGKFFSSSLHVSLAIECIEYIAREVKDYDNVIGIQVVNEASYGAEAEKYYVQAAKKIREIDPTQIIVISDGWDRGKYAEFVKDKPGMLVDTHVYKCFSEADRCKAPNQLVAAAEMEWLDTTMIVGEFSCTLDTQTWNRVSKSDRVKFRAEYGRAQFNCFAQQSAGFYFWTYKFEQGSGGEWDYREMVNSGCIPIHERTKHKVTSNGEQEARLAVQAHAAYWHDHAKGEKMEHSRYQDGFLTGWRDAAQFWAEDESRIGQRASWKSARVQQHVQRNGTSKYLWEFEQGFDTGTQALLQSVQ</sequence>
<dbReference type="Gene3D" id="3.20.20.80">
    <property type="entry name" value="Glycosidases"/>
    <property type="match status" value="1"/>
</dbReference>
<keyword evidence="4" id="KW-0961">Cell wall biogenesis/degradation</keyword>
<dbReference type="GO" id="GO:0009986">
    <property type="term" value="C:cell surface"/>
    <property type="evidence" value="ECO:0007669"/>
    <property type="project" value="TreeGrafter"/>
</dbReference>
<dbReference type="InterPro" id="IPR050386">
    <property type="entry name" value="Glycosyl_hydrolase_5"/>
</dbReference>
<dbReference type="InterPro" id="IPR017853">
    <property type="entry name" value="GH"/>
</dbReference>
<feature type="domain" description="Glycoside hydrolase family 5" evidence="6">
    <location>
        <begin position="80"/>
        <end position="358"/>
    </location>
</feature>
<dbReference type="PANTHER" id="PTHR31297:SF43">
    <property type="entry name" value="GLUCAN 1,3-BETA-GLUCOSIDASE 3"/>
    <property type="match status" value="1"/>
</dbReference>
<dbReference type="GO" id="GO:0009251">
    <property type="term" value="P:glucan catabolic process"/>
    <property type="evidence" value="ECO:0007669"/>
    <property type="project" value="TreeGrafter"/>
</dbReference>